<dbReference type="Gene3D" id="2.170.130.10">
    <property type="entry name" value="TonB-dependent receptor, plug domain"/>
    <property type="match status" value="1"/>
</dbReference>
<dbReference type="EMBL" id="SEWE01000021">
    <property type="protein sequence ID" value="RYU79137.1"/>
    <property type="molecule type" value="Genomic_DNA"/>
</dbReference>
<keyword evidence="1" id="KW-0472">Membrane</keyword>
<comment type="caution">
    <text evidence="2">The sequence shown here is derived from an EMBL/GenBank/DDBJ whole genome shotgun (WGS) entry which is preliminary data.</text>
</comment>
<evidence type="ECO:0000256" key="1">
    <source>
        <dbReference type="PROSITE-ProRule" id="PRU01360"/>
    </source>
</evidence>
<gene>
    <name evidence="2" type="ORF">EWM57_11430</name>
</gene>
<keyword evidence="1" id="KW-0998">Cell outer membrane</keyword>
<dbReference type="RefSeq" id="WP_129921279.1">
    <property type="nucleotide sequence ID" value="NZ_SEWE01000021.1"/>
</dbReference>
<reference evidence="2 3" key="1">
    <citation type="submission" date="2019-02" db="EMBL/GenBank/DDBJ databases">
        <title>Bacterial novel species isolated from soil.</title>
        <authorList>
            <person name="Jung H.-Y."/>
        </authorList>
    </citation>
    <scope>NUCLEOTIDE SEQUENCE [LARGE SCALE GENOMIC DNA]</scope>
    <source>
        <strain evidence="2 3">1-3-3-3</strain>
    </source>
</reference>
<dbReference type="OrthoDB" id="875567at2"/>
<keyword evidence="1" id="KW-0812">Transmembrane</keyword>
<evidence type="ECO:0000313" key="2">
    <source>
        <dbReference type="EMBL" id="RYU79137.1"/>
    </source>
</evidence>
<dbReference type="Proteomes" id="UP000294155">
    <property type="component" value="Unassembled WGS sequence"/>
</dbReference>
<comment type="similarity">
    <text evidence="1">Belongs to the TonB-dependent receptor family.</text>
</comment>
<dbReference type="InterPro" id="IPR039426">
    <property type="entry name" value="TonB-dep_rcpt-like"/>
</dbReference>
<evidence type="ECO:0000313" key="3">
    <source>
        <dbReference type="Proteomes" id="UP000294155"/>
    </source>
</evidence>
<keyword evidence="1" id="KW-0813">Transport</keyword>
<sequence>MRAGRVAPTLPGQIDLTLDKWRRLTSVLVYDHKLQPGMTTRVQLMQQAARVRRESLASMSRLYGREELPLNDELVFLNDSVQYIRQILLGVPAARRQRPRRQHHDFSALTPEVTVVQTLPDPHGIHNPLYILDGEFLPSDPSSGAAPAVVRALKPEQISRIAVLKPKRATELYGPRAHDGAVVIVTQPGAK</sequence>
<evidence type="ECO:0008006" key="4">
    <source>
        <dbReference type="Google" id="ProtNLM"/>
    </source>
</evidence>
<dbReference type="GO" id="GO:0009279">
    <property type="term" value="C:cell outer membrane"/>
    <property type="evidence" value="ECO:0007669"/>
    <property type="project" value="UniProtKB-SubCell"/>
</dbReference>
<organism evidence="2 3">
    <name type="scientific">Hymenobacter persicinus</name>
    <dbReference type="NCBI Taxonomy" id="2025506"/>
    <lineage>
        <taxon>Bacteria</taxon>
        <taxon>Pseudomonadati</taxon>
        <taxon>Bacteroidota</taxon>
        <taxon>Cytophagia</taxon>
        <taxon>Cytophagales</taxon>
        <taxon>Hymenobacteraceae</taxon>
        <taxon>Hymenobacter</taxon>
    </lineage>
</organism>
<keyword evidence="3" id="KW-1185">Reference proteome</keyword>
<proteinExistence type="inferred from homology"/>
<dbReference type="AlphaFoldDB" id="A0A4Q5LEX5"/>
<dbReference type="PROSITE" id="PS52016">
    <property type="entry name" value="TONB_DEPENDENT_REC_3"/>
    <property type="match status" value="1"/>
</dbReference>
<accession>A0A4Q5LEX5</accession>
<comment type="subcellular location">
    <subcellularLocation>
        <location evidence="1">Cell outer membrane</location>
        <topology evidence="1">Multi-pass membrane protein</topology>
    </subcellularLocation>
</comment>
<keyword evidence="1" id="KW-1134">Transmembrane beta strand</keyword>
<dbReference type="SUPFAM" id="SSF56935">
    <property type="entry name" value="Porins"/>
    <property type="match status" value="1"/>
</dbReference>
<name>A0A4Q5LEX5_9BACT</name>
<protein>
    <recommendedName>
        <fullName evidence="4">TonB-dependent receptor plug domain-containing protein</fullName>
    </recommendedName>
</protein>
<dbReference type="InterPro" id="IPR037066">
    <property type="entry name" value="Plug_dom_sf"/>
</dbReference>